<organism evidence="1 2">
    <name type="scientific">Paracoccus suum</name>
    <dbReference type="NCBI Taxonomy" id="2259340"/>
    <lineage>
        <taxon>Bacteria</taxon>
        <taxon>Pseudomonadati</taxon>
        <taxon>Pseudomonadota</taxon>
        <taxon>Alphaproteobacteria</taxon>
        <taxon>Rhodobacterales</taxon>
        <taxon>Paracoccaceae</taxon>
        <taxon>Paracoccus</taxon>
    </lineage>
</organism>
<dbReference type="EMBL" id="CP030918">
    <property type="protein sequence ID" value="AXC49662.1"/>
    <property type="molecule type" value="Genomic_DNA"/>
</dbReference>
<evidence type="ECO:0000313" key="1">
    <source>
        <dbReference type="EMBL" id="AXC49662.1"/>
    </source>
</evidence>
<sequence>MAEVMTALARVVPVEGLGMITIRADLDRAGDAIAEAVGLAMPGQTRIVTAGERALGYMSPDELLLMLPHAEVPGALDAVTGALQGEHSLVADVSDMRCVFDVLGEGAEQVMAKLSPTDFAALPPDGLRRSRAAQVPSAFWRVPGGLRVIAFRSVSEYLGGVLQGAAAPGTWLDPR</sequence>
<dbReference type="Proteomes" id="UP000252023">
    <property type="component" value="Chromosome"/>
</dbReference>
<dbReference type="SUPFAM" id="SSF103025">
    <property type="entry name" value="Folate-binding domain"/>
    <property type="match status" value="1"/>
</dbReference>
<dbReference type="KEGG" id="pars:DRW48_08130"/>
<gene>
    <name evidence="1" type="ORF">DRW48_08130</name>
</gene>
<dbReference type="RefSeq" id="WP_114075977.1">
    <property type="nucleotide sequence ID" value="NZ_CP030918.1"/>
</dbReference>
<protein>
    <submittedName>
        <fullName evidence="1">Sarcosine oxidase subunit gamma</fullName>
    </submittedName>
</protein>
<reference evidence="2" key="1">
    <citation type="submission" date="2018-07" db="EMBL/GenBank/DDBJ databases">
        <title>Genome sequencing of Paracoccus sp. SC2-6.</title>
        <authorList>
            <person name="Heo J."/>
            <person name="Kim S.-J."/>
            <person name="Kwon S.-W."/>
        </authorList>
    </citation>
    <scope>NUCLEOTIDE SEQUENCE [LARGE SCALE GENOMIC DNA]</scope>
    <source>
        <strain evidence="2">SC2-6</strain>
    </source>
</reference>
<dbReference type="AlphaFoldDB" id="A0A344PJV7"/>
<proteinExistence type="predicted"/>
<evidence type="ECO:0000313" key="2">
    <source>
        <dbReference type="Proteomes" id="UP000252023"/>
    </source>
</evidence>
<dbReference type="Gene3D" id="3.30.70.1520">
    <property type="entry name" value="Heterotetrameric sarcosine oxidase"/>
    <property type="match status" value="1"/>
</dbReference>
<dbReference type="InterPro" id="IPR027266">
    <property type="entry name" value="TrmE/GcvT-like"/>
</dbReference>
<name>A0A344PJV7_9RHOB</name>
<dbReference type="Pfam" id="PF04268">
    <property type="entry name" value="SoxG"/>
    <property type="match status" value="1"/>
</dbReference>
<dbReference type="InterPro" id="IPR007375">
    <property type="entry name" value="SoxG"/>
</dbReference>
<dbReference type="Gene3D" id="3.30.1360.120">
    <property type="entry name" value="Probable tRNA modification gtpase trme, domain 1"/>
    <property type="match status" value="1"/>
</dbReference>
<accession>A0A344PJV7</accession>
<keyword evidence="2" id="KW-1185">Reference proteome</keyword>
<dbReference type="OrthoDB" id="9814782at2"/>